<accession>W6JX76</accession>
<organism evidence="1 2">
    <name type="scientific">Nostocoides australiense Ben110</name>
    <dbReference type="NCBI Taxonomy" id="1193182"/>
    <lineage>
        <taxon>Bacteria</taxon>
        <taxon>Bacillati</taxon>
        <taxon>Actinomycetota</taxon>
        <taxon>Actinomycetes</taxon>
        <taxon>Micrococcales</taxon>
        <taxon>Intrasporangiaceae</taxon>
        <taxon>Nostocoides</taxon>
    </lineage>
</organism>
<dbReference type="Proteomes" id="UP000035763">
    <property type="component" value="Unassembled WGS sequence"/>
</dbReference>
<dbReference type="EMBL" id="CAJA01000241">
    <property type="protein sequence ID" value="CCH73707.1"/>
    <property type="molecule type" value="Genomic_DNA"/>
</dbReference>
<keyword evidence="2" id="KW-1185">Reference proteome</keyword>
<proteinExistence type="predicted"/>
<sequence length="23" mass="2294">MATYTAAQYLLAMGALRCGGSGS</sequence>
<dbReference type="STRING" id="1193182.BN11_3150002"/>
<reference evidence="1 2" key="1">
    <citation type="journal article" date="2013" name="ISME J.">
        <title>A metabolic model for members of the genus Tetrasphaera involved in enhanced biological phosphorus removal.</title>
        <authorList>
            <person name="Kristiansen R."/>
            <person name="Nguyen H.T.T."/>
            <person name="Saunders A.M."/>
            <person name="Nielsen J.L."/>
            <person name="Wimmer R."/>
            <person name="Le V.Q."/>
            <person name="McIlroy S.J."/>
            <person name="Petrovski S."/>
            <person name="Seviour R.J."/>
            <person name="Calteau A."/>
            <person name="Nielsen K.L."/>
            <person name="Nielsen P.H."/>
        </authorList>
    </citation>
    <scope>NUCLEOTIDE SEQUENCE [LARGE SCALE GENOMIC DNA]</scope>
    <source>
        <strain evidence="1 2">Ben110</strain>
    </source>
</reference>
<evidence type="ECO:0000313" key="1">
    <source>
        <dbReference type="EMBL" id="CCH73707.1"/>
    </source>
</evidence>
<comment type="caution">
    <text evidence="1">The sequence shown here is derived from an EMBL/GenBank/DDBJ whole genome shotgun (WGS) entry which is preliminary data.</text>
</comment>
<gene>
    <name evidence="1" type="ORF">BN11_3150002</name>
</gene>
<protein>
    <submittedName>
        <fullName evidence="1">Uncharacterized protein</fullName>
    </submittedName>
</protein>
<evidence type="ECO:0000313" key="2">
    <source>
        <dbReference type="Proteomes" id="UP000035763"/>
    </source>
</evidence>
<dbReference type="AlphaFoldDB" id="W6JX76"/>
<name>W6JX76_9MICO</name>